<dbReference type="RefSeq" id="WP_058282178.1">
    <property type="nucleotide sequence ID" value="NZ_CYUD01000007.1"/>
</dbReference>
<dbReference type="Gene3D" id="3.40.190.10">
    <property type="entry name" value="Periplasmic binding protein-like II"/>
    <property type="match status" value="2"/>
</dbReference>
<dbReference type="PIRSF" id="PIRSF019574">
    <property type="entry name" value="Periplasmic_polyamine_BP"/>
    <property type="match status" value="1"/>
</dbReference>
<dbReference type="STRING" id="1715692.RUE5091_02475"/>
<evidence type="ECO:0000256" key="2">
    <source>
        <dbReference type="ARBA" id="ARBA00022448"/>
    </source>
</evidence>
<dbReference type="GO" id="GO:0019808">
    <property type="term" value="F:polyamine binding"/>
    <property type="evidence" value="ECO:0007669"/>
    <property type="project" value="InterPro"/>
</dbReference>
<gene>
    <name evidence="8" type="primary">potD_3</name>
    <name evidence="8" type="ORF">RUE5091_02475</name>
</gene>
<keyword evidence="2 5" id="KW-0813">Transport</keyword>
<sequence>MKHMMKSGVAALALAIGANAAAAEGELVLYHWFEYIPQELLDKFTEETGINVTMDTYDSNESMLASLKAGGIGTYDVSVPGDYMVSIMAGEGMLDTIADGELKNKGNIAEEWADPGFDPGRQSSIPYQWGSTSFAVSRDAYEGDIQTTDILFNPPAELQGRINMLDSQGEVMAMAALHMGIPQCSTDREQLKALNAMLQEAKQHWASFNSDTAKEVLVSGDAAVGQIYDGFSAKAREEGANVEYAFPTQGYIAWMDNVVLLKDAPNRENALIFMDFLLEPENIAAVSNFAQYNAGVNGVGEFLDPALAEQPEKNPHDKAGPGVFIEVCDEETQAVYDQIWTNLKK</sequence>
<evidence type="ECO:0000256" key="4">
    <source>
        <dbReference type="ARBA" id="ARBA00022764"/>
    </source>
</evidence>
<dbReference type="PRINTS" id="PR00909">
    <property type="entry name" value="SPERMDNBNDNG"/>
</dbReference>
<name>A0A0P1IBD6_9RHOB</name>
<evidence type="ECO:0000256" key="6">
    <source>
        <dbReference type="PIRSR" id="PIRSR019574-1"/>
    </source>
</evidence>
<dbReference type="InterPro" id="IPR006059">
    <property type="entry name" value="SBP"/>
</dbReference>
<evidence type="ECO:0000256" key="1">
    <source>
        <dbReference type="ARBA" id="ARBA00004418"/>
    </source>
</evidence>
<dbReference type="Proteomes" id="UP000051260">
    <property type="component" value="Unassembled WGS sequence"/>
</dbReference>
<dbReference type="InterPro" id="IPR001188">
    <property type="entry name" value="Sperm_putr-bd"/>
</dbReference>
<proteinExistence type="inferred from homology"/>
<organism evidence="8 9">
    <name type="scientific">Ruegeria denitrificans</name>
    <dbReference type="NCBI Taxonomy" id="1715692"/>
    <lineage>
        <taxon>Bacteria</taxon>
        <taxon>Pseudomonadati</taxon>
        <taxon>Pseudomonadota</taxon>
        <taxon>Alphaproteobacteria</taxon>
        <taxon>Rhodobacterales</taxon>
        <taxon>Roseobacteraceae</taxon>
        <taxon>Ruegeria</taxon>
    </lineage>
</organism>
<feature type="chain" id="PRO_5006065074" description="Putrescine-binding periplasmic protein" evidence="7">
    <location>
        <begin position="23"/>
        <end position="345"/>
    </location>
</feature>
<comment type="similarity">
    <text evidence="5">Belongs to the bacterial solute-binding protein PotD/PotF family.</text>
</comment>
<reference evidence="9" key="1">
    <citation type="submission" date="2015-09" db="EMBL/GenBank/DDBJ databases">
        <authorList>
            <person name="Rodrigo-Torres L."/>
            <person name="Arahal D.R."/>
        </authorList>
    </citation>
    <scope>NUCLEOTIDE SEQUENCE [LARGE SCALE GENOMIC DNA]</scope>
    <source>
        <strain evidence="9">CECT 5091</strain>
    </source>
</reference>
<evidence type="ECO:0000256" key="5">
    <source>
        <dbReference type="PIRNR" id="PIRNR019574"/>
    </source>
</evidence>
<keyword evidence="3 7" id="KW-0732">Signal</keyword>
<dbReference type="PANTHER" id="PTHR30222:SF12">
    <property type="entry name" value="NORSPERMIDINE SENSOR"/>
    <property type="match status" value="1"/>
</dbReference>
<comment type="function">
    <text evidence="5">Required for the activity of the bacterial periplasmic transport system of putrescine.</text>
</comment>
<dbReference type="EMBL" id="CYUD01000007">
    <property type="protein sequence ID" value="CUK03248.1"/>
    <property type="molecule type" value="Genomic_DNA"/>
</dbReference>
<feature type="binding site" evidence="6">
    <location>
        <position position="34"/>
    </location>
    <ligand>
        <name>spermidine</name>
        <dbReference type="ChEBI" id="CHEBI:57834"/>
    </ligand>
</feature>
<feature type="signal peptide" evidence="7">
    <location>
        <begin position="1"/>
        <end position="22"/>
    </location>
</feature>
<dbReference type="GO" id="GO:0042597">
    <property type="term" value="C:periplasmic space"/>
    <property type="evidence" value="ECO:0007669"/>
    <property type="project" value="UniProtKB-SubCell"/>
</dbReference>
<keyword evidence="9" id="KW-1185">Reference proteome</keyword>
<dbReference type="Pfam" id="PF13416">
    <property type="entry name" value="SBP_bac_8"/>
    <property type="match status" value="1"/>
</dbReference>
<accession>A0A0P1IBD6</accession>
<dbReference type="AlphaFoldDB" id="A0A0P1IBD6"/>
<dbReference type="PANTHER" id="PTHR30222">
    <property type="entry name" value="SPERMIDINE/PUTRESCINE-BINDING PERIPLASMIC PROTEIN"/>
    <property type="match status" value="1"/>
</dbReference>
<evidence type="ECO:0000313" key="8">
    <source>
        <dbReference type="EMBL" id="CUK03248.1"/>
    </source>
</evidence>
<dbReference type="OrthoDB" id="9769319at2"/>
<feature type="binding site" evidence="6">
    <location>
        <position position="83"/>
    </location>
    <ligand>
        <name>spermidine</name>
        <dbReference type="ChEBI" id="CHEBI:57834"/>
    </ligand>
</feature>
<evidence type="ECO:0000256" key="7">
    <source>
        <dbReference type="SAM" id="SignalP"/>
    </source>
</evidence>
<evidence type="ECO:0000313" key="9">
    <source>
        <dbReference type="Proteomes" id="UP000051260"/>
    </source>
</evidence>
<dbReference type="GO" id="GO:0015846">
    <property type="term" value="P:polyamine transport"/>
    <property type="evidence" value="ECO:0007669"/>
    <property type="project" value="InterPro"/>
</dbReference>
<keyword evidence="4 5" id="KW-0574">Periplasm</keyword>
<protein>
    <recommendedName>
        <fullName evidence="5">Putrescine-binding periplasmic protein</fullName>
    </recommendedName>
</protein>
<dbReference type="SUPFAM" id="SSF53850">
    <property type="entry name" value="Periplasmic binding protein-like II"/>
    <property type="match status" value="1"/>
</dbReference>
<comment type="subcellular location">
    <subcellularLocation>
        <location evidence="1 5">Periplasm</location>
    </subcellularLocation>
</comment>
<evidence type="ECO:0000256" key="3">
    <source>
        <dbReference type="ARBA" id="ARBA00022729"/>
    </source>
</evidence>